<dbReference type="EMBL" id="JACCBM010000001">
    <property type="protein sequence ID" value="NYD68848.1"/>
    <property type="molecule type" value="Genomic_DNA"/>
</dbReference>
<evidence type="ECO:0000256" key="1">
    <source>
        <dbReference type="SAM" id="SignalP"/>
    </source>
</evidence>
<sequence>MNTHRIRRASRAALAATAIAAAAFTGAFAAASPASAKPSAGGGDYAVTVNGTTYNPAPGKDVKLKDLAASGIVTVKGLNNTFRIDTTTLGVYDYTLTGAPDALRMVTQPTVVFASKVPTLTPAQIGTVKIKQLEVKDDTLVVIFTAAAGKFKIQAKDGAQGGIFQMEPEFAQPVELVHTLGPGLFYFVNQYTGKINFGNGVDAVTPAQSATGFHQMLLGKDSPQVATKTFQSGTVTKWLVTSGGRLGGVLGEDAIELSQGATNCTSQCQAQNQIKGSLPVPPDPTNPTPIG</sequence>
<keyword evidence="3" id="KW-1185">Reference proteome</keyword>
<comment type="caution">
    <text evidence="2">The sequence shown here is derived from an EMBL/GenBank/DDBJ whole genome shotgun (WGS) entry which is preliminary data.</text>
</comment>
<dbReference type="AlphaFoldDB" id="A0A852S6D4"/>
<proteinExistence type="predicted"/>
<keyword evidence="1" id="KW-0732">Signal</keyword>
<evidence type="ECO:0000313" key="2">
    <source>
        <dbReference type="EMBL" id="NYD68848.1"/>
    </source>
</evidence>
<reference evidence="2 3" key="1">
    <citation type="submission" date="2020-07" db="EMBL/GenBank/DDBJ databases">
        <title>Sequencing the genomes of 1000 actinobacteria strains.</title>
        <authorList>
            <person name="Klenk H.-P."/>
        </authorList>
    </citation>
    <scope>NUCLEOTIDE SEQUENCE [LARGE SCALE GENOMIC DNA]</scope>
    <source>
        <strain evidence="2 3">DSM 26474</strain>
    </source>
</reference>
<accession>A0A852S6D4</accession>
<feature type="signal peptide" evidence="1">
    <location>
        <begin position="1"/>
        <end position="29"/>
    </location>
</feature>
<gene>
    <name evidence="2" type="ORF">BJ984_000006</name>
</gene>
<dbReference type="RefSeq" id="WP_179546285.1">
    <property type="nucleotide sequence ID" value="NZ_BSEW01000001.1"/>
</dbReference>
<name>A0A852S6D4_9MICO</name>
<dbReference type="Proteomes" id="UP000549913">
    <property type="component" value="Unassembled WGS sequence"/>
</dbReference>
<organism evidence="2 3">
    <name type="scientific">Herbiconiux flava</name>
    <dbReference type="NCBI Taxonomy" id="881268"/>
    <lineage>
        <taxon>Bacteria</taxon>
        <taxon>Bacillati</taxon>
        <taxon>Actinomycetota</taxon>
        <taxon>Actinomycetes</taxon>
        <taxon>Micrococcales</taxon>
        <taxon>Microbacteriaceae</taxon>
        <taxon>Herbiconiux</taxon>
    </lineage>
</organism>
<feature type="chain" id="PRO_5032321834" evidence="1">
    <location>
        <begin position="30"/>
        <end position="291"/>
    </location>
</feature>
<evidence type="ECO:0000313" key="3">
    <source>
        <dbReference type="Proteomes" id="UP000549913"/>
    </source>
</evidence>
<protein>
    <submittedName>
        <fullName evidence="2">Uncharacterized protein</fullName>
    </submittedName>
</protein>